<gene>
    <name evidence="1" type="ORF">OG2516_10606</name>
</gene>
<keyword evidence="2" id="KW-1185">Reference proteome</keyword>
<name>Q2CK82_OCEGH</name>
<proteinExistence type="predicted"/>
<dbReference type="HOGENOM" id="CLU_2509414_0_0_5"/>
<protein>
    <recommendedName>
        <fullName evidence="3">Lipoprotein</fullName>
    </recommendedName>
</protein>
<accession>Q2CK82</accession>
<dbReference type="Proteomes" id="UP000003635">
    <property type="component" value="Unassembled WGS sequence"/>
</dbReference>
<evidence type="ECO:0000313" key="2">
    <source>
        <dbReference type="Proteomes" id="UP000003635"/>
    </source>
</evidence>
<comment type="caution">
    <text evidence="1">The sequence shown here is derived from an EMBL/GenBank/DDBJ whole genome shotgun (WGS) entry which is preliminary data.</text>
</comment>
<dbReference type="STRING" id="314256.OG2516_10606"/>
<dbReference type="EMBL" id="AAOT01000001">
    <property type="protein sequence ID" value="EAR52907.1"/>
    <property type="molecule type" value="Genomic_DNA"/>
</dbReference>
<reference evidence="1 2" key="1">
    <citation type="journal article" date="2010" name="J. Bacteriol.">
        <title>Genome sequences of Oceanicola granulosus HTCC2516(T) and Oceanicola batsensis HTCC2597(TDelta).</title>
        <authorList>
            <person name="Thrash J.C."/>
            <person name="Cho J.C."/>
            <person name="Vergin K.L."/>
            <person name="Giovannoni S.J."/>
        </authorList>
    </citation>
    <scope>NUCLEOTIDE SEQUENCE [LARGE SCALE GENOMIC DNA]</scope>
    <source>
        <strain evidence="2">ATCC BAA-861 / DSM 15982 / KCTC 12143 / HTCC2516</strain>
    </source>
</reference>
<evidence type="ECO:0008006" key="3">
    <source>
        <dbReference type="Google" id="ProtNLM"/>
    </source>
</evidence>
<sequence length="85" mass="8651">MPLLALCACAPLPPEPAYTVPAPLSAMSRETDCTAAAAEAAGVSLRDVLVREIASEGDTTRVTLATPGARWTCRAGAGGVELRAL</sequence>
<dbReference type="AlphaFoldDB" id="Q2CK82"/>
<organism evidence="1 2">
    <name type="scientific">Oceanicola granulosus (strain ATCC BAA-861 / DSM 15982 / KCTC 12143 / HTCC2516)</name>
    <dbReference type="NCBI Taxonomy" id="314256"/>
    <lineage>
        <taxon>Bacteria</taxon>
        <taxon>Pseudomonadati</taxon>
        <taxon>Pseudomonadota</taxon>
        <taxon>Alphaproteobacteria</taxon>
        <taxon>Rhodobacterales</taxon>
        <taxon>Roseobacteraceae</taxon>
        <taxon>Oceanicola</taxon>
    </lineage>
</organism>
<evidence type="ECO:0000313" key="1">
    <source>
        <dbReference type="EMBL" id="EAR52907.1"/>
    </source>
</evidence>